<dbReference type="InterPro" id="IPR029060">
    <property type="entry name" value="PIN-like_dom_sf"/>
</dbReference>
<gene>
    <name evidence="6" type="ORF">FHX47_000918</name>
</gene>
<dbReference type="RefSeq" id="WP_183357654.1">
    <property type="nucleotide sequence ID" value="NZ_BAABKR010000001.1"/>
</dbReference>
<evidence type="ECO:0000256" key="1">
    <source>
        <dbReference type="ARBA" id="ARBA00022722"/>
    </source>
</evidence>
<name>A0A7W5XKU5_9MICC</name>
<comment type="caution">
    <text evidence="6">The sequence shown here is derived from an EMBL/GenBank/DDBJ whole genome shotgun (WGS) entry which is preliminary data.</text>
</comment>
<dbReference type="GO" id="GO:0046872">
    <property type="term" value="F:metal ion binding"/>
    <property type="evidence" value="ECO:0007669"/>
    <property type="project" value="UniProtKB-KW"/>
</dbReference>
<keyword evidence="3" id="KW-0378">Hydrolase</keyword>
<dbReference type="AlphaFoldDB" id="A0A7W5XKU5"/>
<evidence type="ECO:0000256" key="4">
    <source>
        <dbReference type="ARBA" id="ARBA00022842"/>
    </source>
</evidence>
<feature type="domain" description="PIN" evidence="5">
    <location>
        <begin position="3"/>
        <end position="110"/>
    </location>
</feature>
<keyword evidence="7" id="KW-1185">Reference proteome</keyword>
<dbReference type="GO" id="GO:0004518">
    <property type="term" value="F:nuclease activity"/>
    <property type="evidence" value="ECO:0007669"/>
    <property type="project" value="UniProtKB-KW"/>
</dbReference>
<evidence type="ECO:0000313" key="6">
    <source>
        <dbReference type="EMBL" id="MBB3667325.1"/>
    </source>
</evidence>
<evidence type="ECO:0000256" key="2">
    <source>
        <dbReference type="ARBA" id="ARBA00022723"/>
    </source>
</evidence>
<proteinExistence type="predicted"/>
<dbReference type="GO" id="GO:0016787">
    <property type="term" value="F:hydrolase activity"/>
    <property type="evidence" value="ECO:0007669"/>
    <property type="project" value="UniProtKB-KW"/>
</dbReference>
<accession>A0A7W5XKU5</accession>
<dbReference type="Gene3D" id="3.40.50.1010">
    <property type="entry name" value="5'-nuclease"/>
    <property type="match status" value="1"/>
</dbReference>
<sequence length="121" mass="13165">MTVIDASALLAFLKSELGQDVVEEALDAEVRVSAANWSEVAQKIAAANGDWNMVSTVLKSYGLRVEPVTETDAEVAAEIWEPGRGLSLADRLCIALGTRFDDTVMTADRAWGSGRRIRQIR</sequence>
<dbReference type="EMBL" id="JACIBT010000001">
    <property type="protein sequence ID" value="MBB3667325.1"/>
    <property type="molecule type" value="Genomic_DNA"/>
</dbReference>
<protein>
    <submittedName>
        <fullName evidence="6">PIN domain nuclease of toxin-antitoxin system</fullName>
    </submittedName>
</protein>
<reference evidence="6 7" key="1">
    <citation type="submission" date="2020-08" db="EMBL/GenBank/DDBJ databases">
        <title>Sequencing the genomes of 1000 actinobacteria strains.</title>
        <authorList>
            <person name="Klenk H.-P."/>
        </authorList>
    </citation>
    <scope>NUCLEOTIDE SEQUENCE [LARGE SCALE GENOMIC DNA]</scope>
    <source>
        <strain evidence="6 7">DSM 28238</strain>
    </source>
</reference>
<dbReference type="InterPro" id="IPR002716">
    <property type="entry name" value="PIN_dom"/>
</dbReference>
<dbReference type="Pfam" id="PF01850">
    <property type="entry name" value="PIN"/>
    <property type="match status" value="1"/>
</dbReference>
<dbReference type="CDD" id="cd18682">
    <property type="entry name" value="PIN_VapC-like"/>
    <property type="match status" value="1"/>
</dbReference>
<evidence type="ECO:0000259" key="5">
    <source>
        <dbReference type="Pfam" id="PF01850"/>
    </source>
</evidence>
<evidence type="ECO:0000313" key="7">
    <source>
        <dbReference type="Proteomes" id="UP000547528"/>
    </source>
</evidence>
<keyword evidence="2" id="KW-0479">Metal-binding</keyword>
<keyword evidence="4" id="KW-0460">Magnesium</keyword>
<dbReference type="Proteomes" id="UP000547528">
    <property type="component" value="Unassembled WGS sequence"/>
</dbReference>
<keyword evidence="1" id="KW-0540">Nuclease</keyword>
<organism evidence="6 7">
    <name type="scientific">Garicola koreensis</name>
    <dbReference type="NCBI Taxonomy" id="1262554"/>
    <lineage>
        <taxon>Bacteria</taxon>
        <taxon>Bacillati</taxon>
        <taxon>Actinomycetota</taxon>
        <taxon>Actinomycetes</taxon>
        <taxon>Micrococcales</taxon>
        <taxon>Micrococcaceae</taxon>
        <taxon>Garicola</taxon>
    </lineage>
</organism>
<dbReference type="SUPFAM" id="SSF88723">
    <property type="entry name" value="PIN domain-like"/>
    <property type="match status" value="1"/>
</dbReference>
<evidence type="ECO:0000256" key="3">
    <source>
        <dbReference type="ARBA" id="ARBA00022801"/>
    </source>
</evidence>